<gene>
    <name evidence="3" type="ORF">FSP39_023178</name>
</gene>
<name>A0AA88Y5B5_PINIB</name>
<feature type="region of interest" description="Disordered" evidence="1">
    <location>
        <begin position="392"/>
        <end position="413"/>
    </location>
</feature>
<dbReference type="GO" id="GO:0007165">
    <property type="term" value="P:signal transduction"/>
    <property type="evidence" value="ECO:0007669"/>
    <property type="project" value="InterPro"/>
</dbReference>
<dbReference type="SUPFAM" id="SSF52200">
    <property type="entry name" value="Toll/Interleukin receptor TIR domain"/>
    <property type="match status" value="2"/>
</dbReference>
<dbReference type="AlphaFoldDB" id="A0AA88Y5B5"/>
<dbReference type="InterPro" id="IPR000157">
    <property type="entry name" value="TIR_dom"/>
</dbReference>
<dbReference type="PANTHER" id="PTHR47508:SF1">
    <property type="entry name" value="NON-SPECIFIC SERINE_THREONINE PROTEIN KINASE"/>
    <property type="match status" value="1"/>
</dbReference>
<comment type="caution">
    <text evidence="3">The sequence shown here is derived from an EMBL/GenBank/DDBJ whole genome shotgun (WGS) entry which is preliminary data.</text>
</comment>
<keyword evidence="4" id="KW-1185">Reference proteome</keyword>
<dbReference type="InterPro" id="IPR035897">
    <property type="entry name" value="Toll_tir_struct_dom_sf"/>
</dbReference>
<dbReference type="Proteomes" id="UP001186944">
    <property type="component" value="Unassembled WGS sequence"/>
</dbReference>
<proteinExistence type="predicted"/>
<accession>A0AA88Y5B5</accession>
<dbReference type="Gene3D" id="3.40.50.10140">
    <property type="entry name" value="Toll/interleukin-1 receptor homology (TIR) domain"/>
    <property type="match status" value="2"/>
</dbReference>
<protein>
    <recommendedName>
        <fullName evidence="2">TIR domain-containing protein</fullName>
    </recommendedName>
</protein>
<dbReference type="Pfam" id="PF13676">
    <property type="entry name" value="TIR_2"/>
    <property type="match status" value="2"/>
</dbReference>
<evidence type="ECO:0000259" key="2">
    <source>
        <dbReference type="Pfam" id="PF13676"/>
    </source>
</evidence>
<evidence type="ECO:0000256" key="1">
    <source>
        <dbReference type="SAM" id="MobiDB-lite"/>
    </source>
</evidence>
<organism evidence="3 4">
    <name type="scientific">Pinctada imbricata</name>
    <name type="common">Atlantic pearl-oyster</name>
    <name type="synonym">Pinctada martensii</name>
    <dbReference type="NCBI Taxonomy" id="66713"/>
    <lineage>
        <taxon>Eukaryota</taxon>
        <taxon>Metazoa</taxon>
        <taxon>Spiralia</taxon>
        <taxon>Lophotrochozoa</taxon>
        <taxon>Mollusca</taxon>
        <taxon>Bivalvia</taxon>
        <taxon>Autobranchia</taxon>
        <taxon>Pteriomorphia</taxon>
        <taxon>Pterioida</taxon>
        <taxon>Pterioidea</taxon>
        <taxon>Pteriidae</taxon>
        <taxon>Pinctada</taxon>
    </lineage>
</organism>
<dbReference type="PANTHER" id="PTHR47508">
    <property type="entry name" value="SAM DOMAIN-CONTAINING PROTEIN-RELATED"/>
    <property type="match status" value="1"/>
</dbReference>
<evidence type="ECO:0000313" key="3">
    <source>
        <dbReference type="EMBL" id="KAK3098795.1"/>
    </source>
</evidence>
<evidence type="ECO:0000313" key="4">
    <source>
        <dbReference type="Proteomes" id="UP001186944"/>
    </source>
</evidence>
<feature type="domain" description="TIR" evidence="2">
    <location>
        <begin position="36"/>
        <end position="151"/>
    </location>
</feature>
<dbReference type="EMBL" id="VSWD01000007">
    <property type="protein sequence ID" value="KAK3098795.1"/>
    <property type="molecule type" value="Genomic_DNA"/>
</dbReference>
<reference evidence="3" key="1">
    <citation type="submission" date="2019-08" db="EMBL/GenBank/DDBJ databases">
        <title>The improved chromosome-level genome for the pearl oyster Pinctada fucata martensii using PacBio sequencing and Hi-C.</title>
        <authorList>
            <person name="Zheng Z."/>
        </authorList>
    </citation>
    <scope>NUCLEOTIDE SEQUENCE</scope>
    <source>
        <strain evidence="3">ZZ-2019</strain>
        <tissue evidence="3">Adductor muscle</tissue>
    </source>
</reference>
<sequence length="608" mass="69359">MRKIPSEHSKEADLNTSSAKILRLFNSLILTWTYLFISYCDVDAPDDRSEVIHPATVHEDLINAGYTCWFPEVTNKYSTDLMARALMDSTIFVVFMSTSYANDPTCADIFKYAKLTLGKPMVVIVVGEENFSWRKTNLGLLLPDVSFVNMINSKKQMYDGKFRELLQKLDELMNLATRNVSTESPECFISYCWKNSAQAVALGTRAEDKSLGYGDPREIKNYLEEEGVRCWIDVERIGMNGLFDEIAKGLLEAKMVVACVSDEYVQSPSCKKEFHYACTVLNIPIVLCVVGTGSEWRRSEVGILSVNCPIVSFQLESEAANNRLLELVQDSIQKVGKQDNNTNNNKAAEKTTEEELYELAQRKFLRQIVNYASSHDVEPYPRIFMVDLVKQENQSTTQEDPEQEKQDPEKLKASISMEDKSDAFRLRQYCVYILCECDKGWHTVDEPMMLPEDFGSDLLDQFAPYLCRVTAIMKHSKTMVPNFLSDPDGQQYTKWLFESTAAVVPDFKTGYHQFRELVMNLDIHNKAGKLSRCRQTSGKTIWLCSQHVSEMKVTVLGKDTAPIKQKASVQTAINYTEEWLRKLDPKRLQAKFKSSKKADRKPVGMYIV</sequence>
<feature type="domain" description="TIR" evidence="2">
    <location>
        <begin position="218"/>
        <end position="279"/>
    </location>
</feature>
<feature type="compositionally biased region" description="Basic and acidic residues" evidence="1">
    <location>
        <begin position="403"/>
        <end position="413"/>
    </location>
</feature>